<dbReference type="AlphaFoldDB" id="A0ABD3MVP4"/>
<keyword evidence="2" id="KW-0472">Membrane</keyword>
<dbReference type="EMBL" id="JALLBG020000070">
    <property type="protein sequence ID" value="KAL3768005.1"/>
    <property type="molecule type" value="Genomic_DNA"/>
</dbReference>
<dbReference type="Proteomes" id="UP001530293">
    <property type="component" value="Unassembled WGS sequence"/>
</dbReference>
<evidence type="ECO:0000313" key="4">
    <source>
        <dbReference type="Proteomes" id="UP001530293"/>
    </source>
</evidence>
<evidence type="ECO:0000256" key="1">
    <source>
        <dbReference type="SAM" id="MobiDB-lite"/>
    </source>
</evidence>
<feature type="region of interest" description="Disordered" evidence="1">
    <location>
        <begin position="1"/>
        <end position="32"/>
    </location>
</feature>
<keyword evidence="4" id="KW-1185">Reference proteome</keyword>
<evidence type="ECO:0000313" key="3">
    <source>
        <dbReference type="EMBL" id="KAL3768005.1"/>
    </source>
</evidence>
<proteinExistence type="predicted"/>
<protein>
    <recommendedName>
        <fullName evidence="5">Glycosyltransferase family 92 protein</fullName>
    </recommendedName>
</protein>
<comment type="caution">
    <text evidence="3">The sequence shown here is derived from an EMBL/GenBank/DDBJ whole genome shotgun (WGS) entry which is preliminary data.</text>
</comment>
<accession>A0ABD3MVP4</accession>
<feature type="region of interest" description="Disordered" evidence="1">
    <location>
        <begin position="349"/>
        <end position="370"/>
    </location>
</feature>
<evidence type="ECO:0000256" key="2">
    <source>
        <dbReference type="SAM" id="Phobius"/>
    </source>
</evidence>
<reference evidence="3 4" key="1">
    <citation type="submission" date="2024-10" db="EMBL/GenBank/DDBJ databases">
        <title>Updated reference genomes for cyclostephanoid diatoms.</title>
        <authorList>
            <person name="Roberts W.R."/>
            <person name="Alverson A.J."/>
        </authorList>
    </citation>
    <scope>NUCLEOTIDE SEQUENCE [LARGE SCALE GENOMIC DNA]</scope>
    <source>
        <strain evidence="3 4">AJA232-27</strain>
    </source>
</reference>
<sequence>MDHGPSTPHAIAMDIRQGPTMTTSNLIPASRSANRSNNRISASSVRQVILLTTAFLFGLVVCSAFFLWQAHNNDPLFSSSTSQFHHLQQHYHWRDTHLPSQQIGQSDGTEKSLREDNITSSSILDGLRVLVTIASFDFMQLAHLEEVLDGFQDLCYAGSMVDIVVYTTVMYPVALIDMFNDRMRCNNPSPNAGLTMTLVLKPSRVRLHLVDFHRELFYDRIDQYDLFIYTEDDIRISPKTVAAYLHETKRVESMVGPTRATDFNVGIVRYEYDFPENVVITDKTRHASVNVTRVYWEHLGKPIFDQAVTKVDDEALSLYYVSMQLSHQGMYLVTPTQLNAWKDRPNCRFNEIRDRPGKPKKPSQPTEGTQRVWMSSQMMYGGRHCNITQLLPVENFGQLTVLHLPNKNYRRVGKQGRLGGGDNSPKNEFSNGTEVFQQSHPDLLKALALHIELKRQFPNLQTSNIGGNGNRYTGLRVVDTDIQLRQMSYDQRSRVENQLEAYRAYVERGGYMINSDMDIDIDSWRTSDST</sequence>
<name>A0ABD3MVP4_9STRA</name>
<feature type="transmembrane region" description="Helical" evidence="2">
    <location>
        <begin position="48"/>
        <end position="68"/>
    </location>
</feature>
<organism evidence="3 4">
    <name type="scientific">Discostella pseudostelligera</name>
    <dbReference type="NCBI Taxonomy" id="259834"/>
    <lineage>
        <taxon>Eukaryota</taxon>
        <taxon>Sar</taxon>
        <taxon>Stramenopiles</taxon>
        <taxon>Ochrophyta</taxon>
        <taxon>Bacillariophyta</taxon>
        <taxon>Coscinodiscophyceae</taxon>
        <taxon>Thalassiosirophycidae</taxon>
        <taxon>Stephanodiscales</taxon>
        <taxon>Stephanodiscaceae</taxon>
        <taxon>Discostella</taxon>
    </lineage>
</organism>
<evidence type="ECO:0008006" key="5">
    <source>
        <dbReference type="Google" id="ProtNLM"/>
    </source>
</evidence>
<keyword evidence="2" id="KW-1133">Transmembrane helix</keyword>
<keyword evidence="2" id="KW-0812">Transmembrane</keyword>
<gene>
    <name evidence="3" type="ORF">ACHAWU_005463</name>
</gene>